<reference evidence="2" key="1">
    <citation type="submission" date="2021-02" db="EMBL/GenBank/DDBJ databases">
        <authorList>
            <person name="Nowell W R."/>
        </authorList>
    </citation>
    <scope>NUCLEOTIDE SEQUENCE</scope>
</reference>
<dbReference type="Proteomes" id="UP000663881">
    <property type="component" value="Unassembled WGS sequence"/>
</dbReference>
<comment type="caution">
    <text evidence="2">The sequence shown here is derived from an EMBL/GenBank/DDBJ whole genome shotgun (WGS) entry which is preliminary data.</text>
</comment>
<gene>
    <name evidence="2" type="ORF">OKA104_LOCUS27235</name>
    <name evidence="1" type="ORF">VCS650_LOCUS38788</name>
</gene>
<evidence type="ECO:0000313" key="3">
    <source>
        <dbReference type="Proteomes" id="UP000663881"/>
    </source>
</evidence>
<dbReference type="Proteomes" id="UP000663891">
    <property type="component" value="Unassembled WGS sequence"/>
</dbReference>
<sequence length="165" mass="18546">MEAESTFDPITGRFLSWLLNGSVILGEVTQERTAYTTTDSLNQFAIILSFIENVIFTFEEDALQDVASWDNDCKQKSFDVTNNDECLSARLGKSVQHAHRMAALIQTIEIGFIIYQKYLEGNDLRSTFLYQLLTNEAEPFQINAPKLSALGQQVIIVAPDNQTSD</sequence>
<proteinExistence type="predicted"/>
<organism evidence="2 3">
    <name type="scientific">Adineta steineri</name>
    <dbReference type="NCBI Taxonomy" id="433720"/>
    <lineage>
        <taxon>Eukaryota</taxon>
        <taxon>Metazoa</taxon>
        <taxon>Spiralia</taxon>
        <taxon>Gnathifera</taxon>
        <taxon>Rotifera</taxon>
        <taxon>Eurotatoria</taxon>
        <taxon>Bdelloidea</taxon>
        <taxon>Adinetida</taxon>
        <taxon>Adinetidae</taxon>
        <taxon>Adineta</taxon>
    </lineage>
</organism>
<dbReference type="EMBL" id="CAJOAY010002478">
    <property type="protein sequence ID" value="CAF3955890.1"/>
    <property type="molecule type" value="Genomic_DNA"/>
</dbReference>
<evidence type="ECO:0000313" key="1">
    <source>
        <dbReference type="EMBL" id="CAF1439370.1"/>
    </source>
</evidence>
<name>A0A819KW59_9BILA</name>
<protein>
    <submittedName>
        <fullName evidence="2">Uncharacterized protein</fullName>
    </submittedName>
</protein>
<dbReference type="AlphaFoldDB" id="A0A819KW59"/>
<accession>A0A819KW59</accession>
<dbReference type="EMBL" id="CAJNON010001201">
    <property type="protein sequence ID" value="CAF1439370.1"/>
    <property type="molecule type" value="Genomic_DNA"/>
</dbReference>
<dbReference type="OrthoDB" id="10050935at2759"/>
<evidence type="ECO:0000313" key="2">
    <source>
        <dbReference type="EMBL" id="CAF3955890.1"/>
    </source>
</evidence>